<dbReference type="EMBL" id="FORY01000008">
    <property type="protein sequence ID" value="SFJ68780.1"/>
    <property type="molecule type" value="Genomic_DNA"/>
</dbReference>
<evidence type="ECO:0000256" key="3">
    <source>
        <dbReference type="ARBA" id="ARBA00023002"/>
    </source>
</evidence>
<dbReference type="InterPro" id="IPR003723">
    <property type="entry name" value="Precorrin-6x_reduct"/>
</dbReference>
<dbReference type="RefSeq" id="WP_066600120.1">
    <property type="nucleotide sequence ID" value="NZ_FORY01000008.1"/>
</dbReference>
<dbReference type="STRING" id="576117.SAMN04488138_10866"/>
<comment type="pathway">
    <text evidence="1">Cofactor biosynthesis; adenosylcobalamin biosynthesis.</text>
</comment>
<sequence>MILLLGGTREARNLAQHMGEAGLRFLVGDLALPSDDPLNGQSAIRLSDAMQTRVIPDPEALLALFEGADIGLDITAVIDAGPAFDSRTAPCVALCRSRNLPYLRYERAGLRSQPGDAWHHVKGLKSLMELIPVGARVLCEAGPVATQIETLLQERRVTTVPSISSAQIVPTGTAAPDWLVVLRATAQRQCLDTARHTGLQVAMLSAPVDGTVERREHLLDALEWAEAQSMAAGGVI</sequence>
<dbReference type="Pfam" id="PF02571">
    <property type="entry name" value="CbiJ"/>
    <property type="match status" value="1"/>
</dbReference>
<evidence type="ECO:0000313" key="4">
    <source>
        <dbReference type="EMBL" id="SFJ68780.1"/>
    </source>
</evidence>
<dbReference type="GeneID" id="98665487"/>
<dbReference type="GO" id="GO:0009236">
    <property type="term" value="P:cobalamin biosynthetic process"/>
    <property type="evidence" value="ECO:0007669"/>
    <property type="project" value="UniProtKB-UniPathway"/>
</dbReference>
<keyword evidence="3" id="KW-0560">Oxidoreductase</keyword>
<evidence type="ECO:0000256" key="1">
    <source>
        <dbReference type="ARBA" id="ARBA00004953"/>
    </source>
</evidence>
<dbReference type="Proteomes" id="UP000183299">
    <property type="component" value="Unassembled WGS sequence"/>
</dbReference>
<proteinExistence type="predicted"/>
<dbReference type="GO" id="GO:0016994">
    <property type="term" value="F:precorrin-6A reductase activity"/>
    <property type="evidence" value="ECO:0007669"/>
    <property type="project" value="InterPro"/>
</dbReference>
<keyword evidence="2" id="KW-0169">Cobalamin biosynthesis</keyword>
<keyword evidence="5" id="KW-1185">Reference proteome</keyword>
<dbReference type="PANTHER" id="PTHR36925">
    <property type="entry name" value="COBALT-PRECORRIN-6A REDUCTASE"/>
    <property type="match status" value="1"/>
</dbReference>
<gene>
    <name evidence="4" type="ORF">SAMN04488138_10866</name>
</gene>
<organism evidence="4 5">
    <name type="scientific">Celeribacter halophilus</name>
    <dbReference type="NCBI Taxonomy" id="576117"/>
    <lineage>
        <taxon>Bacteria</taxon>
        <taxon>Pseudomonadati</taxon>
        <taxon>Pseudomonadota</taxon>
        <taxon>Alphaproteobacteria</taxon>
        <taxon>Rhodobacterales</taxon>
        <taxon>Roseobacteraceae</taxon>
        <taxon>Celeribacter</taxon>
    </lineage>
</organism>
<protein>
    <submittedName>
        <fullName evidence="4">Precorrin-6x reductase CbiJ/CobK</fullName>
    </submittedName>
</protein>
<dbReference type="OrthoDB" id="5183775at2"/>
<reference evidence="4 5" key="1">
    <citation type="submission" date="2016-10" db="EMBL/GenBank/DDBJ databases">
        <authorList>
            <person name="de Groot N.N."/>
        </authorList>
    </citation>
    <scope>NUCLEOTIDE SEQUENCE [LARGE SCALE GENOMIC DNA]</scope>
    <source>
        <strain evidence="4 5">CGMCC 1.8891</strain>
    </source>
</reference>
<evidence type="ECO:0000256" key="2">
    <source>
        <dbReference type="ARBA" id="ARBA00022573"/>
    </source>
</evidence>
<name>A0A1I3TDU1_9RHOB</name>
<dbReference type="UniPathway" id="UPA00148"/>
<dbReference type="AlphaFoldDB" id="A0A1I3TDU1"/>
<accession>A0A1I3TDU1</accession>
<evidence type="ECO:0000313" key="5">
    <source>
        <dbReference type="Proteomes" id="UP000183299"/>
    </source>
</evidence>
<dbReference type="PANTHER" id="PTHR36925:SF1">
    <property type="entry name" value="COBALT-PRECORRIN-6A REDUCTASE"/>
    <property type="match status" value="1"/>
</dbReference>